<evidence type="ECO:0000313" key="8">
    <source>
        <dbReference type="EMBL" id="CCM00316.1"/>
    </source>
</evidence>
<evidence type="ECO:0000256" key="6">
    <source>
        <dbReference type="SAM" id="MobiDB-lite"/>
    </source>
</evidence>
<feature type="compositionally biased region" description="Low complexity" evidence="6">
    <location>
        <begin position="693"/>
        <end position="761"/>
    </location>
</feature>
<dbReference type="HOGENOM" id="CLU_266968_0_0_1"/>
<reference evidence="8 9" key="1">
    <citation type="journal article" date="2012" name="Appl. Environ. Microbiol.">
        <title>Short-read sequencing for genomic analysis of the brown rot fungus Fibroporia radiculosa.</title>
        <authorList>
            <person name="Tang J.D."/>
            <person name="Perkins A.D."/>
            <person name="Sonstegard T.S."/>
            <person name="Schroeder S.G."/>
            <person name="Burgess S.C."/>
            <person name="Diehl S.V."/>
        </authorList>
    </citation>
    <scope>NUCLEOTIDE SEQUENCE [LARGE SCALE GENOMIC DNA]</scope>
    <source>
        <strain evidence="8 9">TFFH 294</strain>
    </source>
</reference>
<dbReference type="GO" id="GO:0046872">
    <property type="term" value="F:metal ion binding"/>
    <property type="evidence" value="ECO:0007669"/>
    <property type="project" value="UniProtKB-KW"/>
</dbReference>
<comment type="similarity">
    <text evidence="1">Belongs to the carotenoid oxygenase family.</text>
</comment>
<dbReference type="GO" id="GO:0010436">
    <property type="term" value="F:carotenoid dioxygenase activity"/>
    <property type="evidence" value="ECO:0007669"/>
    <property type="project" value="TreeGrafter"/>
</dbReference>
<keyword evidence="7" id="KW-0472">Membrane</keyword>
<dbReference type="InterPro" id="IPR004294">
    <property type="entry name" value="Carotenoid_Oase"/>
</dbReference>
<feature type="binding site" evidence="5">
    <location>
        <position position="210"/>
    </location>
    <ligand>
        <name>Fe cation</name>
        <dbReference type="ChEBI" id="CHEBI:24875"/>
        <note>catalytic</note>
    </ligand>
</feature>
<dbReference type="Pfam" id="PF03055">
    <property type="entry name" value="RPE65"/>
    <property type="match status" value="1"/>
</dbReference>
<evidence type="ECO:0000256" key="2">
    <source>
        <dbReference type="ARBA" id="ARBA00022723"/>
    </source>
</evidence>
<feature type="region of interest" description="Disordered" evidence="6">
    <location>
        <begin position="1202"/>
        <end position="1238"/>
    </location>
</feature>
<sequence>MSSSAAGFENATEQREPVDLQIYGEIPPWLSGVLYRTGPGTTRIPTTADPSNSVDIHHWFDGLAMHHRFEIHSGGQRVTYRSHHGAEDLEKTIADAGVYVGGSFGQKDPCQTIFRKFFSVWNALGPSNSSDQPKLSPSQKNVSVTLTPNMPGWDSMDVPLPTVSSGPQYVVAKTDGNALQLLDPETLEPLAMATYQDIDPRLDGPLSAAHSCRDPVTGDFYNFVCKFGGKFAAYKVFRISGKDNKVDILADINDAPPAYIHSFAMTEKFVVLCVWQSYIKYYGLSVVMNGNLAESIDTNWDPHADSVFYVVDRKHGGIVAKYKTPPFYCFHHLNAFDDPATGDVIIDMSIYPDNSIIQLTYLSTLRDLTAHNTPILGIARRFRLPSPTSSVDGVCDAIVDYTYPLEQNIELPVVSPSVYHRPYRYAYGIHKGNTPDHPTLADAIVKLDMASGKVDGSTTKVWQTVDRTPSEPIFVPRPDAAPEDEDDGVLLSVVLDEQASRSSLVVLDAKELKEIGRAEMTGVFPFGFHGLFLHSGLIVPHFDTPGYETNGWSSILSFISHAELFAMRMNFDRVRSRVPVPAKLRLFWERITLSRITTFYFLFSVIHFTIQLVLQIQAFVINAQAASFLTELVTEGNASMSGFTVYQGDLVMCQSAPSSMSANSCEVVWMGSYTNSTSDLMLGSSSNMTTMTSSASSSSASSLTTSSATSSASSSSSLTSTTPTFTSSSSSTVLSTSSTPITTATTSHTTTSTAPTETQSHNATSTHFVTVTLHVTKTEATDIVRITTDTGDDKSAQPTGVVSRHVRRGGPSVQPVQMDGQTSVKVNGLSGTSEVTLDHTCLSVLNWPVSQLDFTKREDISYIMFQFWVLAMSLVALLNESVPHIIASLLAHVGATAWGVFQIYNSAEFHTDFNKLTTQGACGVNLLPTYWKERSNAEIPSMALNAVALIVSVILSWRLIKLFGWQTFKRVGASRRINRVYTIVLFLSIVIQLTLFLIALSCGLWIDQLMNGTIGHLTQYSAIFKGVDIVLLIFLIPWLTVGWISVRREQKIAMLVFLFVSLLYLGAWGGMFAAATFRWTFVQWRFFSIIVSATVVLSLTTFIMGIVCRVNFGKGLSHYLNAREPLTDDYNNFLPTAIDSKCGEDVEKAEFPSSELPIPTYAAALSPTASISSASIAPAQLGPRFYNISGGPFELQQDASFSDAASSRTAATDTNSLKRNPSNISNTSSTQSKRWVIE</sequence>
<keyword evidence="4 5" id="KW-0408">Iron</keyword>
<evidence type="ECO:0000256" key="5">
    <source>
        <dbReference type="PIRSR" id="PIRSR604294-1"/>
    </source>
</evidence>
<evidence type="ECO:0000256" key="3">
    <source>
        <dbReference type="ARBA" id="ARBA00023002"/>
    </source>
</evidence>
<feature type="transmembrane region" description="Helical" evidence="7">
    <location>
        <begin position="939"/>
        <end position="960"/>
    </location>
</feature>
<feature type="transmembrane region" description="Helical" evidence="7">
    <location>
        <begin position="885"/>
        <end position="904"/>
    </location>
</feature>
<keyword evidence="9" id="KW-1185">Reference proteome</keyword>
<evidence type="ECO:0000256" key="4">
    <source>
        <dbReference type="ARBA" id="ARBA00023004"/>
    </source>
</evidence>
<feature type="transmembrane region" description="Helical" evidence="7">
    <location>
        <begin position="1086"/>
        <end position="1108"/>
    </location>
</feature>
<dbReference type="PANTHER" id="PTHR10543:SF24">
    <property type="entry name" value="CAROTENOID ISOMEROOXYGENASE"/>
    <property type="match status" value="1"/>
</dbReference>
<keyword evidence="7" id="KW-1133">Transmembrane helix</keyword>
<organism evidence="8 9">
    <name type="scientific">Fibroporia radiculosa</name>
    <dbReference type="NCBI Taxonomy" id="599839"/>
    <lineage>
        <taxon>Eukaryota</taxon>
        <taxon>Fungi</taxon>
        <taxon>Dikarya</taxon>
        <taxon>Basidiomycota</taxon>
        <taxon>Agaricomycotina</taxon>
        <taxon>Agaricomycetes</taxon>
        <taxon>Polyporales</taxon>
        <taxon>Fibroporiaceae</taxon>
        <taxon>Fibroporia</taxon>
    </lineage>
</organism>
<protein>
    <recommendedName>
        <fullName evidence="10">Carotenoid oxygenase</fullName>
    </recommendedName>
</protein>
<dbReference type="EMBL" id="HE796979">
    <property type="protein sequence ID" value="CCM00316.1"/>
    <property type="molecule type" value="Genomic_DNA"/>
</dbReference>
<evidence type="ECO:0000313" key="9">
    <source>
        <dbReference type="Proteomes" id="UP000006352"/>
    </source>
</evidence>
<dbReference type="GO" id="GO:0016121">
    <property type="term" value="P:carotene catabolic process"/>
    <property type="evidence" value="ECO:0007669"/>
    <property type="project" value="TreeGrafter"/>
</dbReference>
<feature type="transmembrane region" description="Helical" evidence="7">
    <location>
        <begin position="980"/>
        <end position="1006"/>
    </location>
</feature>
<accession>J4I904</accession>
<name>J4I904_9APHY</name>
<dbReference type="InParanoid" id="J4I904"/>
<proteinExistence type="inferred from homology"/>
<evidence type="ECO:0008006" key="10">
    <source>
        <dbReference type="Google" id="ProtNLM"/>
    </source>
</evidence>
<feature type="compositionally biased region" description="Low complexity" evidence="6">
    <location>
        <begin position="1202"/>
        <end position="1215"/>
    </location>
</feature>
<feature type="binding site" evidence="5">
    <location>
        <position position="261"/>
    </location>
    <ligand>
        <name>Fe cation</name>
        <dbReference type="ChEBI" id="CHEBI:24875"/>
        <note>catalytic</note>
    </ligand>
</feature>
<evidence type="ECO:0000256" key="1">
    <source>
        <dbReference type="ARBA" id="ARBA00006787"/>
    </source>
</evidence>
<keyword evidence="7" id="KW-0812">Transmembrane</keyword>
<comment type="cofactor">
    <cofactor evidence="5">
        <name>Fe(2+)</name>
        <dbReference type="ChEBI" id="CHEBI:29033"/>
    </cofactor>
    <text evidence="5">Binds 1 Fe(2+) ion per subunit.</text>
</comment>
<feature type="binding site" evidence="5">
    <location>
        <position position="529"/>
    </location>
    <ligand>
        <name>Fe cation</name>
        <dbReference type="ChEBI" id="CHEBI:24875"/>
        <note>catalytic</note>
    </ligand>
</feature>
<feature type="transmembrane region" description="Helical" evidence="7">
    <location>
        <begin position="1053"/>
        <end position="1074"/>
    </location>
</feature>
<dbReference type="RefSeq" id="XP_012179599.1">
    <property type="nucleotide sequence ID" value="XM_012324209.1"/>
</dbReference>
<dbReference type="OrthoDB" id="407010at2759"/>
<feature type="region of interest" description="Disordered" evidence="6">
    <location>
        <begin position="693"/>
        <end position="765"/>
    </location>
</feature>
<dbReference type="AlphaFoldDB" id="J4I904"/>
<dbReference type="Proteomes" id="UP000006352">
    <property type="component" value="Unassembled WGS sequence"/>
</dbReference>
<keyword evidence="2 5" id="KW-0479">Metal-binding</keyword>
<dbReference type="PANTHER" id="PTHR10543">
    <property type="entry name" value="BETA-CAROTENE DIOXYGENASE"/>
    <property type="match status" value="1"/>
</dbReference>
<feature type="region of interest" description="Disordered" evidence="6">
    <location>
        <begin position="789"/>
        <end position="818"/>
    </location>
</feature>
<gene>
    <name evidence="8" type="ORF">FIBRA_02346</name>
</gene>
<dbReference type="GeneID" id="24095227"/>
<feature type="transmembrane region" description="Helical" evidence="7">
    <location>
        <begin position="860"/>
        <end position="878"/>
    </location>
</feature>
<evidence type="ECO:0000256" key="7">
    <source>
        <dbReference type="SAM" id="Phobius"/>
    </source>
</evidence>
<feature type="compositionally biased region" description="Polar residues" evidence="6">
    <location>
        <begin position="1217"/>
        <end position="1238"/>
    </location>
</feature>
<dbReference type="STRING" id="599839.J4I904"/>
<feature type="binding site" evidence="5">
    <location>
        <position position="331"/>
    </location>
    <ligand>
        <name>Fe cation</name>
        <dbReference type="ChEBI" id="CHEBI:24875"/>
        <note>catalytic</note>
    </ligand>
</feature>
<keyword evidence="3" id="KW-0560">Oxidoreductase</keyword>
<feature type="transmembrane region" description="Helical" evidence="7">
    <location>
        <begin position="1026"/>
        <end position="1046"/>
    </location>
</feature>